<evidence type="ECO:0000256" key="1">
    <source>
        <dbReference type="ARBA" id="ARBA00003581"/>
    </source>
</evidence>
<comment type="subcellular location">
    <subcellularLocation>
        <location evidence="2">Cytoplasm</location>
    </subcellularLocation>
</comment>
<evidence type="ECO:0000256" key="4">
    <source>
        <dbReference type="ARBA" id="ARBA00016313"/>
    </source>
</evidence>
<dbReference type="GO" id="GO:0016272">
    <property type="term" value="C:prefoldin complex"/>
    <property type="evidence" value="ECO:0007669"/>
    <property type="project" value="InterPro"/>
</dbReference>
<comment type="caution">
    <text evidence="8">The sequence shown here is derived from an EMBL/GenBank/DDBJ whole genome shotgun (WGS) entry which is preliminary data.</text>
</comment>
<name>A0A813NBC2_9BILA</name>
<dbReference type="GO" id="GO:0005737">
    <property type="term" value="C:cytoplasm"/>
    <property type="evidence" value="ECO:0007669"/>
    <property type="project" value="UniProtKB-SubCell"/>
</dbReference>
<dbReference type="Pfam" id="PF01920">
    <property type="entry name" value="Prefoldin_2"/>
    <property type="match status" value="1"/>
</dbReference>
<dbReference type="PANTHER" id="PTHR21162">
    <property type="entry name" value="P53 AND DNA DAMAGE-REGULATED PROTEIN"/>
    <property type="match status" value="1"/>
</dbReference>
<comment type="subunit">
    <text evidence="7">Component of the PAQosome complex which is responsible for the biogenesis of several protein complexes and which consists of R2TP complex members RUVBL1, RUVBL2, RPAP3 and PIH1D1, URI complex members PFDN2, PFDN6, PDRG1, UXT and URI1 as well as ASDURF, POLR2E and DNAAF10/WDR92.</text>
</comment>
<accession>A0A813NBC2</accession>
<dbReference type="Proteomes" id="UP000663879">
    <property type="component" value="Unassembled WGS sequence"/>
</dbReference>
<dbReference type="GO" id="GO:0006457">
    <property type="term" value="P:protein folding"/>
    <property type="evidence" value="ECO:0007669"/>
    <property type="project" value="InterPro"/>
</dbReference>
<keyword evidence="9" id="KW-1185">Reference proteome</keyword>
<dbReference type="InterPro" id="IPR002777">
    <property type="entry name" value="PFD_beta-like"/>
</dbReference>
<dbReference type="AlphaFoldDB" id="A0A813NBC2"/>
<keyword evidence="6" id="KW-0143">Chaperone</keyword>
<dbReference type="GO" id="GO:0051082">
    <property type="term" value="F:unfolded protein binding"/>
    <property type="evidence" value="ECO:0007669"/>
    <property type="project" value="InterPro"/>
</dbReference>
<dbReference type="SUPFAM" id="SSF46579">
    <property type="entry name" value="Prefoldin"/>
    <property type="match status" value="1"/>
</dbReference>
<sequence length="133" mass="15637">MAREPEFVFEYLKQVESLAQDVLSDRRDIIELNKKRDKTREAARALKKLDDKSEPVWLCCGNLFINFDQQKANYLLEKDQNSYDEQINKLHSGLKKKVNKLYEAENKPELKGYDLIPISKEEKQSLFELVGKN</sequence>
<dbReference type="InterPro" id="IPR030482">
    <property type="entry name" value="PDRG1"/>
</dbReference>
<evidence type="ECO:0000256" key="7">
    <source>
        <dbReference type="ARBA" id="ARBA00026022"/>
    </source>
</evidence>
<dbReference type="EMBL" id="CAJNOC010000264">
    <property type="protein sequence ID" value="CAF0735631.1"/>
    <property type="molecule type" value="Genomic_DNA"/>
</dbReference>
<gene>
    <name evidence="8" type="ORF">OXX778_LOCUS3107</name>
</gene>
<evidence type="ECO:0000256" key="3">
    <source>
        <dbReference type="ARBA" id="ARBA00008045"/>
    </source>
</evidence>
<keyword evidence="5" id="KW-0963">Cytoplasm</keyword>
<evidence type="ECO:0000313" key="8">
    <source>
        <dbReference type="EMBL" id="CAF0735631.1"/>
    </source>
</evidence>
<comment type="function">
    <text evidence="1">May play a role in chaperone-mediated protein folding.</text>
</comment>
<comment type="similarity">
    <text evidence="3">Belongs to the prefoldin subunit beta family.</text>
</comment>
<organism evidence="8 9">
    <name type="scientific">Brachionus calyciflorus</name>
    <dbReference type="NCBI Taxonomy" id="104777"/>
    <lineage>
        <taxon>Eukaryota</taxon>
        <taxon>Metazoa</taxon>
        <taxon>Spiralia</taxon>
        <taxon>Gnathifera</taxon>
        <taxon>Rotifera</taxon>
        <taxon>Eurotatoria</taxon>
        <taxon>Monogononta</taxon>
        <taxon>Pseudotrocha</taxon>
        <taxon>Ploima</taxon>
        <taxon>Brachionidae</taxon>
        <taxon>Brachionus</taxon>
    </lineage>
</organism>
<evidence type="ECO:0000256" key="2">
    <source>
        <dbReference type="ARBA" id="ARBA00004496"/>
    </source>
</evidence>
<reference evidence="8" key="1">
    <citation type="submission" date="2021-02" db="EMBL/GenBank/DDBJ databases">
        <authorList>
            <person name="Nowell W R."/>
        </authorList>
    </citation>
    <scope>NUCLEOTIDE SEQUENCE</scope>
    <source>
        <strain evidence="8">Ploen Becks lab</strain>
    </source>
</reference>
<evidence type="ECO:0000313" key="9">
    <source>
        <dbReference type="Proteomes" id="UP000663879"/>
    </source>
</evidence>
<evidence type="ECO:0000256" key="6">
    <source>
        <dbReference type="ARBA" id="ARBA00023186"/>
    </source>
</evidence>
<evidence type="ECO:0000256" key="5">
    <source>
        <dbReference type="ARBA" id="ARBA00022490"/>
    </source>
</evidence>
<proteinExistence type="inferred from homology"/>
<dbReference type="CDD" id="cd22860">
    <property type="entry name" value="PDRG1"/>
    <property type="match status" value="1"/>
</dbReference>
<dbReference type="PANTHER" id="PTHR21162:SF0">
    <property type="entry name" value="P53 AND DNA DAMAGE-REGULATED PROTEIN 1"/>
    <property type="match status" value="1"/>
</dbReference>
<protein>
    <recommendedName>
        <fullName evidence="4">p53 and DNA damage-regulated protein 1</fullName>
    </recommendedName>
</protein>
<dbReference type="OrthoDB" id="20282at2759"/>